<dbReference type="GO" id="GO:0032007">
    <property type="term" value="P:negative regulation of TOR signaling"/>
    <property type="evidence" value="ECO:0007669"/>
    <property type="project" value="TreeGrafter"/>
</dbReference>
<feature type="region of interest" description="Disordered" evidence="1">
    <location>
        <begin position="181"/>
        <end position="256"/>
    </location>
</feature>
<protein>
    <submittedName>
        <fullName evidence="2">TBC1 domain family member 7-like</fullName>
    </submittedName>
</protein>
<comment type="caution">
    <text evidence="2">The sequence shown here is derived from an EMBL/GenBank/DDBJ whole genome shotgun (WGS) entry which is preliminary data.</text>
</comment>
<dbReference type="GO" id="GO:0005096">
    <property type="term" value="F:GTPase activator activity"/>
    <property type="evidence" value="ECO:0007669"/>
    <property type="project" value="TreeGrafter"/>
</dbReference>
<evidence type="ECO:0000313" key="3">
    <source>
        <dbReference type="Proteomes" id="UP000192247"/>
    </source>
</evidence>
<sequence length="353" mass="38868">MILLERGELQSDSVAQMATPAVRDLQVMFSVMCRVTPKLQDAYWLARNFYNHLLALRIDTKELINQTRALLEKDDPILLERILTSTAFGRGDGGSKNSQGSTESTGLIPIERWFNYLFSSVLPDAALLKVWDKFIGGVGNRHLATTAKLIIVALRPLLMPSTFSQRLRQHHHLHHYSLTTAQAQHGHSNSSMAAPGGPNQPSRYHQQLPPYQQLQEEHEHPSQCHVQQHGHPVSQRQPLQTSNNQNQSPNFGSFPTQQQGAAILANSPPSKILGEITQLMTPPQDQSVGQQCGQQNQSQLNYPACCAGVGGSLIPEVENLSTDGEDPLQQSQLATILNQPLSDDLAGPLVAIL</sequence>
<feature type="compositionally biased region" description="Polar residues" evidence="1">
    <location>
        <begin position="234"/>
        <end position="256"/>
    </location>
</feature>
<dbReference type="InParanoid" id="A0A1V9XTP3"/>
<evidence type="ECO:0000313" key="2">
    <source>
        <dbReference type="EMBL" id="OQR76823.1"/>
    </source>
</evidence>
<accession>A0A1V9XTP3</accession>
<gene>
    <name evidence="2" type="ORF">BIW11_07525</name>
</gene>
<dbReference type="InterPro" id="IPR039842">
    <property type="entry name" value="TBC1D7"/>
</dbReference>
<dbReference type="STRING" id="418985.A0A1V9XTP3"/>
<reference evidence="2 3" key="1">
    <citation type="journal article" date="2017" name="Gigascience">
        <title>Draft genome of the honey bee ectoparasitic mite, Tropilaelaps mercedesae, is shaped by the parasitic life history.</title>
        <authorList>
            <person name="Dong X."/>
            <person name="Armstrong S.D."/>
            <person name="Xia D."/>
            <person name="Makepeace B.L."/>
            <person name="Darby A.C."/>
            <person name="Kadowaki T."/>
        </authorList>
    </citation>
    <scope>NUCLEOTIDE SEQUENCE [LARGE SCALE GENOMIC DNA]</scope>
    <source>
        <strain evidence="2">Wuxi-XJTLU</strain>
    </source>
</reference>
<dbReference type="PANTHER" id="PTHR13530:SF3">
    <property type="entry name" value="TBC1 DOMAIN FAMILY MEMBER 7"/>
    <property type="match status" value="1"/>
</dbReference>
<dbReference type="EMBL" id="MNPL01004339">
    <property type="protein sequence ID" value="OQR76823.1"/>
    <property type="molecule type" value="Genomic_DNA"/>
</dbReference>
<proteinExistence type="predicted"/>
<dbReference type="OrthoDB" id="18718at2759"/>
<evidence type="ECO:0000256" key="1">
    <source>
        <dbReference type="SAM" id="MobiDB-lite"/>
    </source>
</evidence>
<organism evidence="2 3">
    <name type="scientific">Tropilaelaps mercedesae</name>
    <dbReference type="NCBI Taxonomy" id="418985"/>
    <lineage>
        <taxon>Eukaryota</taxon>
        <taxon>Metazoa</taxon>
        <taxon>Ecdysozoa</taxon>
        <taxon>Arthropoda</taxon>
        <taxon>Chelicerata</taxon>
        <taxon>Arachnida</taxon>
        <taxon>Acari</taxon>
        <taxon>Parasitiformes</taxon>
        <taxon>Mesostigmata</taxon>
        <taxon>Gamasina</taxon>
        <taxon>Dermanyssoidea</taxon>
        <taxon>Laelapidae</taxon>
        <taxon>Tropilaelaps</taxon>
    </lineage>
</organism>
<keyword evidence="3" id="KW-1185">Reference proteome</keyword>
<feature type="compositionally biased region" description="Low complexity" evidence="1">
    <location>
        <begin position="204"/>
        <end position="214"/>
    </location>
</feature>
<dbReference type="PANTHER" id="PTHR13530">
    <property type="entry name" value="TBC1 DOMAIN FAMILY MEMBER 7"/>
    <property type="match status" value="1"/>
</dbReference>
<dbReference type="AlphaFoldDB" id="A0A1V9XTP3"/>
<name>A0A1V9XTP3_9ACAR</name>
<dbReference type="Gene3D" id="1.10.472.80">
    <property type="entry name" value="Ypt/Rab-GAP domain of gyp1p, domain 3"/>
    <property type="match status" value="1"/>
</dbReference>
<feature type="compositionally biased region" description="Polar residues" evidence="1">
    <location>
        <begin position="181"/>
        <end position="192"/>
    </location>
</feature>
<dbReference type="Proteomes" id="UP000192247">
    <property type="component" value="Unassembled WGS sequence"/>
</dbReference>